<name>A0A9W8N6K2_9PEZI</name>
<feature type="region of interest" description="Disordered" evidence="1">
    <location>
        <begin position="271"/>
        <end position="370"/>
    </location>
</feature>
<feature type="compositionally biased region" description="Low complexity" evidence="1">
    <location>
        <begin position="341"/>
        <end position="355"/>
    </location>
</feature>
<evidence type="ECO:0000313" key="2">
    <source>
        <dbReference type="EMBL" id="KAJ3559526.1"/>
    </source>
</evidence>
<feature type="region of interest" description="Disordered" evidence="1">
    <location>
        <begin position="28"/>
        <end position="94"/>
    </location>
</feature>
<comment type="caution">
    <text evidence="2">The sequence shown here is derived from an EMBL/GenBank/DDBJ whole genome shotgun (WGS) entry which is preliminary data.</text>
</comment>
<keyword evidence="3" id="KW-1185">Reference proteome</keyword>
<dbReference type="AlphaFoldDB" id="A0A9W8N6K2"/>
<protein>
    <submittedName>
        <fullName evidence="2">Uncharacterized protein</fullName>
    </submittedName>
</protein>
<evidence type="ECO:0000256" key="1">
    <source>
        <dbReference type="SAM" id="MobiDB-lite"/>
    </source>
</evidence>
<reference evidence="2" key="1">
    <citation type="submission" date="2022-07" db="EMBL/GenBank/DDBJ databases">
        <title>Genome Sequence of Xylaria arbuscula.</title>
        <authorList>
            <person name="Buettner E."/>
        </authorList>
    </citation>
    <scope>NUCLEOTIDE SEQUENCE</scope>
    <source>
        <strain evidence="2">VT107</strain>
    </source>
</reference>
<evidence type="ECO:0000313" key="3">
    <source>
        <dbReference type="Proteomes" id="UP001148614"/>
    </source>
</evidence>
<accession>A0A9W8N6K2</accession>
<feature type="compositionally biased region" description="Polar residues" evidence="1">
    <location>
        <begin position="330"/>
        <end position="340"/>
    </location>
</feature>
<dbReference type="EMBL" id="JANPWZ010002367">
    <property type="protein sequence ID" value="KAJ3559526.1"/>
    <property type="molecule type" value="Genomic_DNA"/>
</dbReference>
<gene>
    <name evidence="2" type="ORF">NPX13_g9520</name>
</gene>
<dbReference type="VEuPathDB" id="FungiDB:F4678DRAFT_137891"/>
<organism evidence="2 3">
    <name type="scientific">Xylaria arbuscula</name>
    <dbReference type="NCBI Taxonomy" id="114810"/>
    <lineage>
        <taxon>Eukaryota</taxon>
        <taxon>Fungi</taxon>
        <taxon>Dikarya</taxon>
        <taxon>Ascomycota</taxon>
        <taxon>Pezizomycotina</taxon>
        <taxon>Sordariomycetes</taxon>
        <taxon>Xylariomycetidae</taxon>
        <taxon>Xylariales</taxon>
        <taxon>Xylariaceae</taxon>
        <taxon>Xylaria</taxon>
    </lineage>
</organism>
<feature type="compositionally biased region" description="Polar residues" evidence="1">
    <location>
        <begin position="66"/>
        <end position="77"/>
    </location>
</feature>
<sequence>MAAYQKSTNPFDTLFDDSTRRDNMKDEWEDWDVSSDDDSHPRSGPNDLIDFSDNNNLHKTRKSYHRSATNRSTQHRSTQLHRVKSRARQKAQNAKAGITLVTDMSQFRQPSVEVMSKGKFAHTPALQALEGKQSSPSIGSFAWLKRKPGNAGSKRSMMFDDHSADLSPNARPIVIGISVPSDEAGSHQVSPQTAVVETPMDVPFSHRAAGKAPTPQQLRSVWSPDTEVSESPYSSRRAVSSVYSQYTVYGNSTTAPDAPPVPTIPATLTLNQHQQQQQYDEDSSAPCTPFEEDDSPMATRKSSKLKAATISPESASSRAHGWWDHVVTPFTPQANNNPFKSQPQQTGSSSTSAPQEWWSGRDEKKGSPRASHLTIITPASQQERGITMADAITPAPAHGTNEQSYYEKARVLSEESHPNEAPPPYEYSKAHPDTKVAVSQFYVNPQPIPSPGPMTPGLPGTMSSQSGINLADIPLTPSGVRPVPGAVLPDRVAGSFRTGDHFYEARGKANKMERQRRRHEKEDVVARKVGGILEGPRMHSRRRLLWAKRP</sequence>
<dbReference type="Proteomes" id="UP001148614">
    <property type="component" value="Unassembled WGS sequence"/>
</dbReference>
<proteinExistence type="predicted"/>
<feature type="compositionally biased region" description="Basic residues" evidence="1">
    <location>
        <begin position="78"/>
        <end position="89"/>
    </location>
</feature>